<dbReference type="Gene3D" id="3.10.20.10">
    <property type="match status" value="1"/>
</dbReference>
<dbReference type="PROSITE" id="PS51135">
    <property type="entry name" value="CIDE_N"/>
    <property type="match status" value="1"/>
</dbReference>
<dbReference type="FunFam" id="3.10.20.10:FF:000005">
    <property type="entry name" value="Cell death activator CIDE-B"/>
    <property type="match status" value="1"/>
</dbReference>
<comment type="similarity">
    <text evidence="12">Belongs to the CIDE family.</text>
</comment>
<keyword evidence="5" id="KW-0597">Phosphoprotein</keyword>
<evidence type="ECO:0000256" key="11">
    <source>
        <dbReference type="ARBA" id="ARBA00023329"/>
    </source>
</evidence>
<dbReference type="GO" id="GO:0005794">
    <property type="term" value="C:Golgi apparatus"/>
    <property type="evidence" value="ECO:0007669"/>
    <property type="project" value="UniProtKB-SubCell"/>
</dbReference>
<keyword evidence="7 16" id="KW-0053">Apoptosis</keyword>
<proteinExistence type="inferred from homology"/>
<keyword evidence="10" id="KW-0472">Membrane</keyword>
<evidence type="ECO:0000313" key="18">
    <source>
        <dbReference type="Proteomes" id="UP000515156"/>
    </source>
</evidence>
<evidence type="ECO:0000256" key="6">
    <source>
        <dbReference type="ARBA" id="ARBA00022677"/>
    </source>
</evidence>
<keyword evidence="8" id="KW-0256">Endoplasmic reticulum</keyword>
<dbReference type="RefSeq" id="XP_030041758.1">
    <property type="nucleotide sequence ID" value="XM_030185898.1"/>
</dbReference>
<dbReference type="AlphaFoldDB" id="A0A6P7WN52"/>
<evidence type="ECO:0000256" key="7">
    <source>
        <dbReference type="ARBA" id="ARBA00022703"/>
    </source>
</evidence>
<dbReference type="GO" id="GO:0042981">
    <property type="term" value="P:regulation of apoptotic process"/>
    <property type="evidence" value="ECO:0007669"/>
    <property type="project" value="TreeGrafter"/>
</dbReference>
<evidence type="ECO:0000256" key="1">
    <source>
        <dbReference type="ARBA" id="ARBA00004397"/>
    </source>
</evidence>
<name>A0A6P7WN52_9AMPH</name>
<evidence type="ECO:0000259" key="17">
    <source>
        <dbReference type="PROSITE" id="PS51135"/>
    </source>
</evidence>
<evidence type="ECO:0000256" key="12">
    <source>
        <dbReference type="ARBA" id="ARBA00060878"/>
    </source>
</evidence>
<dbReference type="GeneID" id="115456669"/>
<dbReference type="PANTHER" id="PTHR12306">
    <property type="entry name" value="CELL DEATH ACTIVATOR CIDE"/>
    <property type="match status" value="1"/>
</dbReference>
<organism evidence="18 19">
    <name type="scientific">Microcaecilia unicolor</name>
    <dbReference type="NCBI Taxonomy" id="1415580"/>
    <lineage>
        <taxon>Eukaryota</taxon>
        <taxon>Metazoa</taxon>
        <taxon>Chordata</taxon>
        <taxon>Craniata</taxon>
        <taxon>Vertebrata</taxon>
        <taxon>Euteleostomi</taxon>
        <taxon>Amphibia</taxon>
        <taxon>Gymnophiona</taxon>
        <taxon>Siphonopidae</taxon>
        <taxon>Microcaecilia</taxon>
    </lineage>
</organism>
<evidence type="ECO:0000256" key="8">
    <source>
        <dbReference type="ARBA" id="ARBA00022824"/>
    </source>
</evidence>
<sequence length="226" mass="25936">MEYSRAKEYVSHFSPVTLIRSVSSVSSELTKRVWSSSPPPQRPFRICNHDRTIRKGVTAGTLRELIAKAMDALLITGIVSLVLEEDGTLVDNEDFFDMIDDNTALMILETRQKWSSVKSRVLSYNLNREKPRNSKDIARITFDIYKLNPRDLFGSLNVKATFYGLYSMSCDFRCLGPKKFLREILRLLSSVMQGVGHLLLTTSNYLRRLIEGTDNWQPARISEYKD</sequence>
<dbReference type="OrthoDB" id="6475906at2759"/>
<reference evidence="19" key="1">
    <citation type="submission" date="2025-08" db="UniProtKB">
        <authorList>
            <consortium name="RefSeq"/>
        </authorList>
    </citation>
    <scope>IDENTIFICATION</scope>
</reference>
<comment type="subunit">
    <text evidence="13">Interacts with DFFA. Interacts with DFFB; inhibited by DFFB. Interacts with APOB. Interacts with PREB/SEC12; facilitating loading of SCAP-SREBP into COPII vesicles.</text>
</comment>
<evidence type="ECO:0000256" key="4">
    <source>
        <dbReference type="ARBA" id="ARBA00004555"/>
    </source>
</evidence>
<evidence type="ECO:0000256" key="13">
    <source>
        <dbReference type="ARBA" id="ARBA00063605"/>
    </source>
</evidence>
<dbReference type="GO" id="GO:0005789">
    <property type="term" value="C:endoplasmic reticulum membrane"/>
    <property type="evidence" value="ECO:0007669"/>
    <property type="project" value="UniProtKB-SubCell"/>
</dbReference>
<dbReference type="SMART" id="SM00266">
    <property type="entry name" value="CAD"/>
    <property type="match status" value="1"/>
</dbReference>
<evidence type="ECO:0000256" key="14">
    <source>
        <dbReference type="ARBA" id="ARBA00067118"/>
    </source>
</evidence>
<feature type="domain" description="CIDE-N" evidence="17">
    <location>
        <begin position="40"/>
        <end position="116"/>
    </location>
</feature>
<keyword evidence="11" id="KW-0968">Cytoplasmic vesicle</keyword>
<dbReference type="KEGG" id="muo:115456669"/>
<keyword evidence="6" id="KW-0551">Lipid droplet</keyword>
<evidence type="ECO:0000256" key="9">
    <source>
        <dbReference type="ARBA" id="ARBA00023034"/>
    </source>
</evidence>
<accession>A0A6P7WN52</accession>
<evidence type="ECO:0000256" key="10">
    <source>
        <dbReference type="ARBA" id="ARBA00023136"/>
    </source>
</evidence>
<dbReference type="GO" id="GO:0006915">
    <property type="term" value="P:apoptotic process"/>
    <property type="evidence" value="ECO:0007669"/>
    <property type="project" value="UniProtKB-UniRule"/>
</dbReference>
<dbReference type="PANTHER" id="PTHR12306:SF10">
    <property type="entry name" value="LIPID TRANSFERASE CIDEB"/>
    <property type="match status" value="1"/>
</dbReference>
<dbReference type="GO" id="GO:0031410">
    <property type="term" value="C:cytoplasmic vesicle"/>
    <property type="evidence" value="ECO:0007669"/>
    <property type="project" value="UniProtKB-SubCell"/>
</dbReference>
<dbReference type="CTD" id="27141"/>
<protein>
    <recommendedName>
        <fullName evidence="14">Lipid transferase CIDEB</fullName>
    </recommendedName>
    <alternativeName>
        <fullName evidence="15">Cell death-inducing DFFA-like effector B</fullName>
    </alternativeName>
</protein>
<dbReference type="FunCoup" id="A0A6P7WN52">
    <property type="interactions" value="125"/>
</dbReference>
<comment type="subcellular location">
    <subcellularLocation>
        <location evidence="3">Cytoplasmic vesicle</location>
    </subcellularLocation>
    <subcellularLocation>
        <location evidence="1">Endoplasmic reticulum membrane</location>
        <topology evidence="1">Peripheral membrane protein</topology>
        <orientation evidence="1">Cytoplasmic side</orientation>
    </subcellularLocation>
    <subcellularLocation>
        <location evidence="4">Golgi apparatus</location>
    </subcellularLocation>
    <subcellularLocation>
        <location evidence="2">Lipid droplet</location>
    </subcellularLocation>
</comment>
<evidence type="ECO:0000313" key="19">
    <source>
        <dbReference type="RefSeq" id="XP_030041758.1"/>
    </source>
</evidence>
<evidence type="ECO:0000256" key="3">
    <source>
        <dbReference type="ARBA" id="ARBA00004541"/>
    </source>
</evidence>
<evidence type="ECO:0000256" key="15">
    <source>
        <dbReference type="ARBA" id="ARBA00082104"/>
    </source>
</evidence>
<keyword evidence="18" id="KW-1185">Reference proteome</keyword>
<gene>
    <name evidence="19" type="primary">CIDEB</name>
</gene>
<keyword evidence="9" id="KW-0333">Golgi apparatus</keyword>
<dbReference type="GO" id="GO:0005811">
    <property type="term" value="C:lipid droplet"/>
    <property type="evidence" value="ECO:0007669"/>
    <property type="project" value="UniProtKB-SubCell"/>
</dbReference>
<dbReference type="InParanoid" id="A0A6P7WN52"/>
<evidence type="ECO:0000256" key="5">
    <source>
        <dbReference type="ARBA" id="ARBA00022553"/>
    </source>
</evidence>
<dbReference type="Proteomes" id="UP000515156">
    <property type="component" value="Chromosome 13"/>
</dbReference>
<evidence type="ECO:0000256" key="2">
    <source>
        <dbReference type="ARBA" id="ARBA00004502"/>
    </source>
</evidence>
<dbReference type="Pfam" id="PF02017">
    <property type="entry name" value="CIDE-N"/>
    <property type="match status" value="1"/>
</dbReference>
<dbReference type="InterPro" id="IPR003508">
    <property type="entry name" value="CIDE-N_dom"/>
</dbReference>
<evidence type="ECO:0000256" key="16">
    <source>
        <dbReference type="PROSITE-ProRule" id="PRU00447"/>
    </source>
</evidence>
<dbReference type="GO" id="GO:0160077">
    <property type="term" value="P:lipid droplet fusion"/>
    <property type="evidence" value="ECO:0007669"/>
    <property type="project" value="UniProtKB-ARBA"/>
</dbReference>
<dbReference type="SUPFAM" id="SSF54277">
    <property type="entry name" value="CAD &amp; PB1 domains"/>
    <property type="match status" value="1"/>
</dbReference>